<sequence length="394" mass="43842">MTKMSNATLHWGACTEARFLRDFWQRKPLLLRQAFPGFQPLLSRAQLFALAADEDVESRLLQREGRRWQLDHGPFTRKQLPAVEKPNWTLLVQGVNLHVDAASELLRLFRFIPDARLDDLMISWASKGGGVGPHQDAYDVFLLQAAGRRRWRIGPVHDATLQPGKPVKLLARFTPEEDLVLEPGDMLYLPPGWGHDGIAASDDCMTYSIGFRAPPQGELLKEVLWQLAEAQQGGEIYRDPPLRSQAAPALLPPAMVKFARDAFARLKPDAAWFENMLGIYLTTPKPQVWFEAAEANKSALRRACRQSGCRLDRRSKMLYTATSVFINGETVEMPLASSALLRTLADQQTLNVSQVQSASPAELALLADWCALGWLQVGVDVYGAAGKPAQGRHG</sequence>
<dbReference type="Pfam" id="PF08007">
    <property type="entry name" value="JmjC_2"/>
    <property type="match status" value="1"/>
</dbReference>
<dbReference type="EMBL" id="CYHF01000002">
    <property type="protein sequence ID" value="CUA94695.1"/>
    <property type="molecule type" value="Genomic_DNA"/>
</dbReference>
<dbReference type="PANTHER" id="PTHR13096:SF8">
    <property type="entry name" value="RIBOSOMAL OXYGENASE 1"/>
    <property type="match status" value="1"/>
</dbReference>
<keyword evidence="2" id="KW-0479">Metal-binding</keyword>
<gene>
    <name evidence="7" type="ORF">Ga0061069_102183</name>
</gene>
<dbReference type="Gene3D" id="3.40.366.30">
    <property type="entry name" value="50S ribosomal protein L16 arginine hydroxylase, Chain A, Domain 2"/>
    <property type="match status" value="1"/>
</dbReference>
<keyword evidence="4" id="KW-0560">Oxidoreductase</keyword>
<dbReference type="InterPro" id="IPR039994">
    <property type="entry name" value="NO66-like"/>
</dbReference>
<evidence type="ECO:0000313" key="8">
    <source>
        <dbReference type="Proteomes" id="UP000183649"/>
    </source>
</evidence>
<dbReference type="PROSITE" id="PS51184">
    <property type="entry name" value="JMJC"/>
    <property type="match status" value="1"/>
</dbReference>
<dbReference type="RefSeq" id="WP_174514699.1">
    <property type="nucleotide sequence ID" value="NZ_CYHF01000002.1"/>
</dbReference>
<dbReference type="STRING" id="339866.GCA_001418255_00707"/>
<keyword evidence="8" id="KW-1185">Reference proteome</keyword>
<dbReference type="Proteomes" id="UP000183649">
    <property type="component" value="Unassembled WGS sequence"/>
</dbReference>
<name>A0A0K6HUW8_9BURK</name>
<dbReference type="GO" id="GO:0005840">
    <property type="term" value="C:ribosome"/>
    <property type="evidence" value="ECO:0007669"/>
    <property type="project" value="UniProtKB-KW"/>
</dbReference>
<reference evidence="8" key="1">
    <citation type="submission" date="2015-08" db="EMBL/GenBank/DDBJ databases">
        <authorList>
            <person name="Varghese N."/>
        </authorList>
    </citation>
    <scope>NUCLEOTIDE SEQUENCE [LARGE SCALE GENOMIC DNA]</scope>
    <source>
        <strain evidence="8">DSM 18181</strain>
    </source>
</reference>
<keyword evidence="5" id="KW-0408">Iron</keyword>
<evidence type="ECO:0000313" key="7">
    <source>
        <dbReference type="EMBL" id="CUA94695.1"/>
    </source>
</evidence>
<feature type="domain" description="JmjC" evidence="6">
    <location>
        <begin position="101"/>
        <end position="228"/>
    </location>
</feature>
<keyword evidence="7" id="KW-0689">Ribosomal protein</keyword>
<keyword evidence="7" id="KW-0687">Ribonucleoprotein</keyword>
<dbReference type="GO" id="GO:0046872">
    <property type="term" value="F:metal ion binding"/>
    <property type="evidence" value="ECO:0007669"/>
    <property type="project" value="UniProtKB-KW"/>
</dbReference>
<comment type="cofactor">
    <cofactor evidence="1">
        <name>Fe(2+)</name>
        <dbReference type="ChEBI" id="CHEBI:29033"/>
    </cofactor>
</comment>
<evidence type="ECO:0000256" key="4">
    <source>
        <dbReference type="ARBA" id="ARBA00023002"/>
    </source>
</evidence>
<proteinExistence type="predicted"/>
<dbReference type="Gene3D" id="2.60.120.650">
    <property type="entry name" value="Cupin"/>
    <property type="match status" value="1"/>
</dbReference>
<evidence type="ECO:0000259" key="6">
    <source>
        <dbReference type="PROSITE" id="PS51184"/>
    </source>
</evidence>
<protein>
    <submittedName>
        <fullName evidence="7">Ribosomal protein L16 Arg81 hydroxylase, contains JmjC domain</fullName>
    </submittedName>
</protein>
<organism evidence="7 8">
    <name type="scientific">Thiomonas bhubaneswarensis</name>
    <dbReference type="NCBI Taxonomy" id="339866"/>
    <lineage>
        <taxon>Bacteria</taxon>
        <taxon>Pseudomonadati</taxon>
        <taxon>Pseudomonadota</taxon>
        <taxon>Betaproteobacteria</taxon>
        <taxon>Burkholderiales</taxon>
        <taxon>Thiomonas</taxon>
    </lineage>
</organism>
<accession>A0A0K6HUW8</accession>
<dbReference type="GO" id="GO:0016706">
    <property type="term" value="F:2-oxoglutarate-dependent dioxygenase activity"/>
    <property type="evidence" value="ECO:0007669"/>
    <property type="project" value="TreeGrafter"/>
</dbReference>
<dbReference type="Pfam" id="PF20514">
    <property type="entry name" value="WHD_ROXA"/>
    <property type="match status" value="1"/>
</dbReference>
<dbReference type="AlphaFoldDB" id="A0A0K6HUW8"/>
<evidence type="ECO:0000256" key="1">
    <source>
        <dbReference type="ARBA" id="ARBA00001954"/>
    </source>
</evidence>
<evidence type="ECO:0000256" key="5">
    <source>
        <dbReference type="ARBA" id="ARBA00023004"/>
    </source>
</evidence>
<dbReference type="SMART" id="SM00558">
    <property type="entry name" value="JmjC"/>
    <property type="match status" value="1"/>
</dbReference>
<dbReference type="PANTHER" id="PTHR13096">
    <property type="entry name" value="MINA53 MYC INDUCED NUCLEAR ANTIGEN"/>
    <property type="match status" value="1"/>
</dbReference>
<evidence type="ECO:0000256" key="3">
    <source>
        <dbReference type="ARBA" id="ARBA00022964"/>
    </source>
</evidence>
<dbReference type="SUPFAM" id="SSF51197">
    <property type="entry name" value="Clavaminate synthase-like"/>
    <property type="match status" value="1"/>
</dbReference>
<keyword evidence="3" id="KW-0223">Dioxygenase</keyword>
<evidence type="ECO:0000256" key="2">
    <source>
        <dbReference type="ARBA" id="ARBA00022723"/>
    </source>
</evidence>
<dbReference type="InterPro" id="IPR046799">
    <property type="entry name" value="ROXA-like_wH"/>
</dbReference>
<dbReference type="InterPro" id="IPR003347">
    <property type="entry name" value="JmjC_dom"/>
</dbReference>